<dbReference type="Proteomes" id="UP000006765">
    <property type="component" value="Unassembled WGS sequence"/>
</dbReference>
<dbReference type="EMBL" id="AMGO01000021">
    <property type="protein sequence ID" value="EKE44614.1"/>
    <property type="molecule type" value="Genomic_DNA"/>
</dbReference>
<evidence type="ECO:0000259" key="1">
    <source>
        <dbReference type="Pfam" id="PF05547"/>
    </source>
</evidence>
<organism evidence="2 3">
    <name type="scientific">Oceaniovalibus guishaninsula JLT2003</name>
    <dbReference type="NCBI Taxonomy" id="1231392"/>
    <lineage>
        <taxon>Bacteria</taxon>
        <taxon>Pseudomonadati</taxon>
        <taxon>Pseudomonadota</taxon>
        <taxon>Alphaproteobacteria</taxon>
        <taxon>Rhodobacterales</taxon>
        <taxon>Roseobacteraceae</taxon>
        <taxon>Oceaniovalibus</taxon>
    </lineage>
</organism>
<dbReference type="RefSeq" id="WP_007426604.1">
    <property type="nucleotide sequence ID" value="NZ_AMGO01000021.1"/>
</dbReference>
<dbReference type="InterPro" id="IPR008757">
    <property type="entry name" value="Peptidase_M6-like_domain"/>
</dbReference>
<evidence type="ECO:0000313" key="3">
    <source>
        <dbReference type="Proteomes" id="UP000006765"/>
    </source>
</evidence>
<dbReference type="eggNOG" id="COG4412">
    <property type="taxonomic scope" value="Bacteria"/>
</dbReference>
<gene>
    <name evidence="2" type="ORF">OCGS_1452</name>
</gene>
<keyword evidence="2" id="KW-0378">Hydrolase</keyword>
<dbReference type="Pfam" id="PF05547">
    <property type="entry name" value="Peptidase_M6"/>
    <property type="match status" value="1"/>
</dbReference>
<sequence length="476" mass="50673">MQDANDLLANWHNIFGQTCTGPFDRCSVAPDPALQDRIDAAIARLRDTAPEGMRDRVTLREQFRVGFNDGLIVPGSELPLGTPPMAARNFALHRAPLRGTVRVVVVLAEFTDRRFGPGAAQRFRDLFFSTGVVPTGSVTEYFAEVTNGAIAITGEVAGPYTMPETLAAYAGGTSGTGTHVPNARDLARDAAIAADADVALAPYDNDGDGFVDAFVVVHAGSGAEQTGSGNDIWSHKWVLRSALGVDGIRLYAYLTIPEDARLGVCAHELGHLLFGFPDLYDTDRSSSGIGNWCLMAGGSWNGGGDTPAHPSAWCKANQGWVAVNNVTANGPATMADVKLGFEVFRLWKDGTGGQEYFLIENRQKTGFDAELPGEGLLIWHIDDAIATNGDEAHPRVALEQADGQDHLASGANRGDADDPWSATQGMVFDANSVPSSRSYAGCETCVAVENLSLSQPVMTADLRVSCYPDPPGGLFW</sequence>
<dbReference type="GO" id="GO:0008237">
    <property type="term" value="F:metallopeptidase activity"/>
    <property type="evidence" value="ECO:0007669"/>
    <property type="project" value="UniProtKB-KW"/>
</dbReference>
<comment type="caution">
    <text evidence="2">The sequence shown here is derived from an EMBL/GenBank/DDBJ whole genome shotgun (WGS) entry which is preliminary data.</text>
</comment>
<dbReference type="PANTHER" id="PTHR41775">
    <property type="entry name" value="SECRETED PROTEIN-RELATED"/>
    <property type="match status" value="1"/>
</dbReference>
<dbReference type="OrthoDB" id="9790784at2"/>
<dbReference type="PATRIC" id="fig|1231392.3.peg.1458"/>
<dbReference type="NCBIfam" id="TIGR03296">
    <property type="entry name" value="M6dom_TIGR03296"/>
    <property type="match status" value="1"/>
</dbReference>
<dbReference type="AlphaFoldDB" id="K2HP32"/>
<reference evidence="2 3" key="1">
    <citation type="journal article" date="2012" name="J. Bacteriol.">
        <title>Draft Genome Sequence of Oceaniovalibus guishaninsula JLT2003T.</title>
        <authorList>
            <person name="Tang K."/>
            <person name="Liu K."/>
            <person name="Jiao N."/>
        </authorList>
    </citation>
    <scope>NUCLEOTIDE SEQUENCE [LARGE SCALE GENOMIC DNA]</scope>
    <source>
        <strain evidence="2 3">JLT2003</strain>
    </source>
</reference>
<evidence type="ECO:0000313" key="2">
    <source>
        <dbReference type="EMBL" id="EKE44614.1"/>
    </source>
</evidence>
<dbReference type="STRING" id="1231392.OCGS_1452"/>
<keyword evidence="2" id="KW-0645">Protease</keyword>
<accession>K2HP32</accession>
<protein>
    <submittedName>
        <fullName evidence="2">M6 family metalloprotease domain-containing protein</fullName>
    </submittedName>
</protein>
<name>K2HP32_9RHOB</name>
<dbReference type="PANTHER" id="PTHR41775:SF1">
    <property type="entry name" value="PEPTIDASE M6-LIKE DOMAIN-CONTAINING PROTEIN"/>
    <property type="match status" value="1"/>
</dbReference>
<keyword evidence="3" id="KW-1185">Reference proteome</keyword>
<dbReference type="GO" id="GO:0006508">
    <property type="term" value="P:proteolysis"/>
    <property type="evidence" value="ECO:0007669"/>
    <property type="project" value="UniProtKB-KW"/>
</dbReference>
<dbReference type="SUPFAM" id="SSF55486">
    <property type="entry name" value="Metalloproteases ('zincins'), catalytic domain"/>
    <property type="match status" value="1"/>
</dbReference>
<feature type="domain" description="Peptidase M6-like" evidence="1">
    <location>
        <begin position="136"/>
        <end position="317"/>
    </location>
</feature>
<keyword evidence="2" id="KW-0482">Metalloprotease</keyword>
<proteinExistence type="predicted"/>